<feature type="transmembrane region" description="Helical" evidence="1">
    <location>
        <begin position="150"/>
        <end position="171"/>
    </location>
</feature>
<name>A0A401ZUT6_9CHLR</name>
<evidence type="ECO:0008006" key="4">
    <source>
        <dbReference type="Google" id="ProtNLM"/>
    </source>
</evidence>
<gene>
    <name evidence="2" type="ORF">KTT_05020</name>
</gene>
<dbReference type="PANTHER" id="PTHR33802">
    <property type="entry name" value="SI:CH211-161H7.5-RELATED"/>
    <property type="match status" value="1"/>
</dbReference>
<dbReference type="InterPro" id="IPR038330">
    <property type="entry name" value="TspO/MBR-related_sf"/>
</dbReference>
<dbReference type="OrthoDB" id="5189031at2"/>
<feature type="transmembrane region" description="Helical" evidence="1">
    <location>
        <begin position="183"/>
        <end position="201"/>
    </location>
</feature>
<keyword evidence="1" id="KW-0472">Membrane</keyword>
<evidence type="ECO:0000256" key="1">
    <source>
        <dbReference type="SAM" id="Phobius"/>
    </source>
</evidence>
<dbReference type="RefSeq" id="WP_126578233.1">
    <property type="nucleotide sequence ID" value="NZ_BIFR01000001.1"/>
</dbReference>
<reference evidence="3" key="1">
    <citation type="submission" date="2018-12" db="EMBL/GenBank/DDBJ databases">
        <title>Tengunoibacter tsumagoiensis gen. nov., sp. nov., Dictyobacter kobayashii sp. nov., D. alpinus sp. nov., and D. joshuensis sp. nov. and description of Dictyobacteraceae fam. nov. within the order Ktedonobacterales isolated from Tengu-no-mugimeshi.</title>
        <authorList>
            <person name="Wang C.M."/>
            <person name="Zheng Y."/>
            <person name="Sakai Y."/>
            <person name="Toyoda A."/>
            <person name="Minakuchi Y."/>
            <person name="Abe K."/>
            <person name="Yokota A."/>
            <person name="Yabe S."/>
        </authorList>
    </citation>
    <scope>NUCLEOTIDE SEQUENCE [LARGE SCALE GENOMIC DNA]</scope>
    <source>
        <strain evidence="3">Uno3</strain>
    </source>
</reference>
<sequence>MDRDLLRQAITVVMTVATVVCSTFSEQITGTGKTVGEVSHQYPLALTPADYAFSIWGLIYSGLLVYAVYQALPGQRANPRLRKIGYWYVLSCVGNIAWGFIWLNEQITLSLLAMFFIFLPLLVLYIRYHYSDRHQVMIPKAERWCVQFPFSIYLGWITVASIVNVAVVLKYQHWNGWGLSAELWTNLLLIVATAIAIFIGIKRMDIVYVATLIWAFVAITIKNRLIPQIAVTSGLMILILLCVIVIIAIKNTNGRKAFQF</sequence>
<organism evidence="2 3">
    <name type="scientific">Tengunoibacter tsumagoiensis</name>
    <dbReference type="NCBI Taxonomy" id="2014871"/>
    <lineage>
        <taxon>Bacteria</taxon>
        <taxon>Bacillati</taxon>
        <taxon>Chloroflexota</taxon>
        <taxon>Ktedonobacteria</taxon>
        <taxon>Ktedonobacterales</taxon>
        <taxon>Dictyobacteraceae</taxon>
        <taxon>Tengunoibacter</taxon>
    </lineage>
</organism>
<dbReference type="PANTHER" id="PTHR33802:SF1">
    <property type="entry name" value="XK-RELATED PROTEIN"/>
    <property type="match status" value="1"/>
</dbReference>
<feature type="transmembrane region" description="Helical" evidence="1">
    <location>
        <begin position="51"/>
        <end position="72"/>
    </location>
</feature>
<dbReference type="Proteomes" id="UP000287352">
    <property type="component" value="Unassembled WGS sequence"/>
</dbReference>
<protein>
    <recommendedName>
        <fullName evidence="4">Tryptophan-rich sensory protein</fullName>
    </recommendedName>
</protein>
<keyword evidence="1" id="KW-1133">Transmembrane helix</keyword>
<feature type="transmembrane region" description="Helical" evidence="1">
    <location>
        <begin position="229"/>
        <end position="249"/>
    </location>
</feature>
<proteinExistence type="predicted"/>
<feature type="transmembrane region" description="Helical" evidence="1">
    <location>
        <begin position="84"/>
        <end position="103"/>
    </location>
</feature>
<accession>A0A401ZUT6</accession>
<dbReference type="Gene3D" id="1.20.1260.100">
    <property type="entry name" value="TspO/MBR protein"/>
    <property type="match status" value="1"/>
</dbReference>
<dbReference type="AlphaFoldDB" id="A0A401ZUT6"/>
<keyword evidence="1" id="KW-0812">Transmembrane</keyword>
<evidence type="ECO:0000313" key="3">
    <source>
        <dbReference type="Proteomes" id="UP000287352"/>
    </source>
</evidence>
<dbReference type="EMBL" id="BIFR01000001">
    <property type="protein sequence ID" value="GCE10643.1"/>
    <property type="molecule type" value="Genomic_DNA"/>
</dbReference>
<feature type="transmembrane region" description="Helical" evidence="1">
    <location>
        <begin position="109"/>
        <end position="130"/>
    </location>
</feature>
<keyword evidence="3" id="KW-1185">Reference proteome</keyword>
<feature type="transmembrane region" description="Helical" evidence="1">
    <location>
        <begin position="206"/>
        <end position="223"/>
    </location>
</feature>
<comment type="caution">
    <text evidence="2">The sequence shown here is derived from an EMBL/GenBank/DDBJ whole genome shotgun (WGS) entry which is preliminary data.</text>
</comment>
<evidence type="ECO:0000313" key="2">
    <source>
        <dbReference type="EMBL" id="GCE10643.1"/>
    </source>
</evidence>